<dbReference type="Proteomes" id="UP001218218">
    <property type="component" value="Unassembled WGS sequence"/>
</dbReference>
<proteinExistence type="predicted"/>
<feature type="non-terminal residue" evidence="1">
    <location>
        <position position="1"/>
    </location>
</feature>
<organism evidence="1 2">
    <name type="scientific">Mycena albidolilacea</name>
    <dbReference type="NCBI Taxonomy" id="1033008"/>
    <lineage>
        <taxon>Eukaryota</taxon>
        <taxon>Fungi</taxon>
        <taxon>Dikarya</taxon>
        <taxon>Basidiomycota</taxon>
        <taxon>Agaricomycotina</taxon>
        <taxon>Agaricomycetes</taxon>
        <taxon>Agaricomycetidae</taxon>
        <taxon>Agaricales</taxon>
        <taxon>Marasmiineae</taxon>
        <taxon>Mycenaceae</taxon>
        <taxon>Mycena</taxon>
    </lineage>
</organism>
<gene>
    <name evidence="1" type="ORF">DFH08DRAFT_681095</name>
</gene>
<dbReference type="AlphaFoldDB" id="A0AAD7APC6"/>
<keyword evidence="2" id="KW-1185">Reference proteome</keyword>
<evidence type="ECO:0000313" key="2">
    <source>
        <dbReference type="Proteomes" id="UP001218218"/>
    </source>
</evidence>
<sequence>VAHAVLGFSDPGAANRAIWDGLWIDGSRLYRHKLLSEPMRCLKCQHIRAGHITADCTSSQEVCTQCGEDHRTSVCTVTDDE</sequence>
<accession>A0AAD7APC6</accession>
<reference evidence="1" key="1">
    <citation type="submission" date="2023-03" db="EMBL/GenBank/DDBJ databases">
        <title>Massive genome expansion in bonnet fungi (Mycena s.s.) driven by repeated elements and novel gene families across ecological guilds.</title>
        <authorList>
            <consortium name="Lawrence Berkeley National Laboratory"/>
            <person name="Harder C.B."/>
            <person name="Miyauchi S."/>
            <person name="Viragh M."/>
            <person name="Kuo A."/>
            <person name="Thoen E."/>
            <person name="Andreopoulos B."/>
            <person name="Lu D."/>
            <person name="Skrede I."/>
            <person name="Drula E."/>
            <person name="Henrissat B."/>
            <person name="Morin E."/>
            <person name="Kohler A."/>
            <person name="Barry K."/>
            <person name="LaButti K."/>
            <person name="Morin E."/>
            <person name="Salamov A."/>
            <person name="Lipzen A."/>
            <person name="Mereny Z."/>
            <person name="Hegedus B."/>
            <person name="Baldrian P."/>
            <person name="Stursova M."/>
            <person name="Weitz H."/>
            <person name="Taylor A."/>
            <person name="Grigoriev I.V."/>
            <person name="Nagy L.G."/>
            <person name="Martin F."/>
            <person name="Kauserud H."/>
        </authorList>
    </citation>
    <scope>NUCLEOTIDE SEQUENCE</scope>
    <source>
        <strain evidence="1">CBHHK002</strain>
    </source>
</reference>
<evidence type="ECO:0000313" key="1">
    <source>
        <dbReference type="EMBL" id="KAJ7364512.1"/>
    </source>
</evidence>
<name>A0AAD7APC6_9AGAR</name>
<comment type="caution">
    <text evidence="1">The sequence shown here is derived from an EMBL/GenBank/DDBJ whole genome shotgun (WGS) entry which is preliminary data.</text>
</comment>
<dbReference type="EMBL" id="JARIHO010000003">
    <property type="protein sequence ID" value="KAJ7364512.1"/>
    <property type="molecule type" value="Genomic_DNA"/>
</dbReference>
<protein>
    <submittedName>
        <fullName evidence="1">Uncharacterized protein</fullName>
    </submittedName>
</protein>